<evidence type="ECO:0000313" key="2">
    <source>
        <dbReference type="Proteomes" id="UP000324222"/>
    </source>
</evidence>
<sequence length="64" mass="7222">MESRHGTQEVNRRPRVAAWWRVSLPSGGAGKRCYCLEIVPKARSRHSVVLCTGLLPDVNVMFDQ</sequence>
<dbReference type="EMBL" id="VSRR010001326">
    <property type="protein sequence ID" value="MPC24412.1"/>
    <property type="molecule type" value="Genomic_DNA"/>
</dbReference>
<evidence type="ECO:0000313" key="1">
    <source>
        <dbReference type="EMBL" id="MPC24412.1"/>
    </source>
</evidence>
<reference evidence="1 2" key="1">
    <citation type="submission" date="2019-05" db="EMBL/GenBank/DDBJ databases">
        <title>Another draft genome of Portunus trituberculatus and its Hox gene families provides insights of decapod evolution.</title>
        <authorList>
            <person name="Jeong J.-H."/>
            <person name="Song I."/>
            <person name="Kim S."/>
            <person name="Choi T."/>
            <person name="Kim D."/>
            <person name="Ryu S."/>
            <person name="Kim W."/>
        </authorList>
    </citation>
    <scope>NUCLEOTIDE SEQUENCE [LARGE SCALE GENOMIC DNA]</scope>
    <source>
        <tissue evidence="1">Muscle</tissue>
    </source>
</reference>
<comment type="caution">
    <text evidence="1">The sequence shown here is derived from an EMBL/GenBank/DDBJ whole genome shotgun (WGS) entry which is preliminary data.</text>
</comment>
<keyword evidence="2" id="KW-1185">Reference proteome</keyword>
<gene>
    <name evidence="1" type="ORF">E2C01_017493</name>
</gene>
<accession>A0A5B7DRV7</accession>
<proteinExistence type="predicted"/>
<dbReference type="AlphaFoldDB" id="A0A5B7DRV7"/>
<protein>
    <submittedName>
        <fullName evidence="1">Uncharacterized protein</fullName>
    </submittedName>
</protein>
<dbReference type="Proteomes" id="UP000324222">
    <property type="component" value="Unassembled WGS sequence"/>
</dbReference>
<name>A0A5B7DRV7_PORTR</name>
<organism evidence="1 2">
    <name type="scientific">Portunus trituberculatus</name>
    <name type="common">Swimming crab</name>
    <name type="synonym">Neptunus trituberculatus</name>
    <dbReference type="NCBI Taxonomy" id="210409"/>
    <lineage>
        <taxon>Eukaryota</taxon>
        <taxon>Metazoa</taxon>
        <taxon>Ecdysozoa</taxon>
        <taxon>Arthropoda</taxon>
        <taxon>Crustacea</taxon>
        <taxon>Multicrustacea</taxon>
        <taxon>Malacostraca</taxon>
        <taxon>Eumalacostraca</taxon>
        <taxon>Eucarida</taxon>
        <taxon>Decapoda</taxon>
        <taxon>Pleocyemata</taxon>
        <taxon>Brachyura</taxon>
        <taxon>Eubrachyura</taxon>
        <taxon>Portunoidea</taxon>
        <taxon>Portunidae</taxon>
        <taxon>Portuninae</taxon>
        <taxon>Portunus</taxon>
    </lineage>
</organism>